<dbReference type="InterPro" id="IPR029442">
    <property type="entry name" value="GyrI-like"/>
</dbReference>
<dbReference type="EMBL" id="BJYI01000006">
    <property type="protein sequence ID" value="GEN71745.1"/>
    <property type="molecule type" value="Genomic_DNA"/>
</dbReference>
<evidence type="ECO:0000313" key="2">
    <source>
        <dbReference type="EMBL" id="GEN71745.1"/>
    </source>
</evidence>
<dbReference type="SUPFAM" id="SSF55136">
    <property type="entry name" value="Probable bacterial effector-binding domain"/>
    <property type="match status" value="1"/>
</dbReference>
<proteinExistence type="predicted"/>
<dbReference type="Gene3D" id="3.20.80.10">
    <property type="entry name" value="Regulatory factor, effector binding domain"/>
    <property type="match status" value="1"/>
</dbReference>
<dbReference type="PIRSF" id="PIRSF031644">
    <property type="entry name" value="UCP031644"/>
    <property type="match status" value="1"/>
</dbReference>
<protein>
    <submittedName>
        <fullName evidence="2">Transcriptional regulator</fullName>
    </submittedName>
</protein>
<dbReference type="Proteomes" id="UP000321150">
    <property type="component" value="Unassembled WGS sequence"/>
</dbReference>
<gene>
    <name evidence="2" type="ORF">CLA01_18170</name>
</gene>
<dbReference type="InterPro" id="IPR008319">
    <property type="entry name" value="GyrI-like_CCH_Lin2189-like"/>
</dbReference>
<dbReference type="InterPro" id="IPR011256">
    <property type="entry name" value="Reg_factor_effector_dom_sf"/>
</dbReference>
<dbReference type="RefSeq" id="WP_111953651.1">
    <property type="nucleotide sequence ID" value="NZ_BJYI01000006.1"/>
</dbReference>
<dbReference type="Pfam" id="PF06445">
    <property type="entry name" value="GyrI-like"/>
    <property type="match status" value="1"/>
</dbReference>
<dbReference type="AlphaFoldDB" id="A0A511Y989"/>
<accession>A0A511Y989</accession>
<reference evidence="2 3" key="1">
    <citation type="submission" date="2019-07" db="EMBL/GenBank/DDBJ databases">
        <title>Whole genome shotgun sequence of Chryseobacterium lathyri NBRC 105250.</title>
        <authorList>
            <person name="Hosoyama A."/>
            <person name="Uohara A."/>
            <person name="Ohji S."/>
            <person name="Ichikawa N."/>
        </authorList>
    </citation>
    <scope>NUCLEOTIDE SEQUENCE [LARGE SCALE GENOMIC DNA]</scope>
    <source>
        <strain evidence="2 3">NBRC 105250</strain>
    </source>
</reference>
<sequence>MEKLDLAKKYKTYFTAKAQPQLVQIEKASFISICGKGDPSGEPFKKNIEALYSIAYTLKFTHKEKNEDFVVSKLEGLWWFDEKKYAGKTIDSSPVEVPRSEWEYRLMIRMPEFVKPEDLVNAIDKVSGEKKIQKATAVEWFTLEKGRSVQIMHLGPFSTEPESLKKISVFMDNNRLSRNGLHHEIYLSDFRKTAPEKLRTILREPVK</sequence>
<evidence type="ECO:0000259" key="1">
    <source>
        <dbReference type="Pfam" id="PF06445"/>
    </source>
</evidence>
<evidence type="ECO:0000313" key="3">
    <source>
        <dbReference type="Proteomes" id="UP000321150"/>
    </source>
</evidence>
<comment type="caution">
    <text evidence="2">The sequence shown here is derived from an EMBL/GenBank/DDBJ whole genome shotgun (WGS) entry which is preliminary data.</text>
</comment>
<organism evidence="2 3">
    <name type="scientific">Chryseobacterium lathyri</name>
    <dbReference type="NCBI Taxonomy" id="395933"/>
    <lineage>
        <taxon>Bacteria</taxon>
        <taxon>Pseudomonadati</taxon>
        <taxon>Bacteroidota</taxon>
        <taxon>Flavobacteriia</taxon>
        <taxon>Flavobacteriales</taxon>
        <taxon>Weeksellaceae</taxon>
        <taxon>Chryseobacterium group</taxon>
        <taxon>Chryseobacterium</taxon>
    </lineage>
</organism>
<dbReference type="OrthoDB" id="4772335at2"/>
<feature type="domain" description="GyrI-like small molecule binding" evidence="1">
    <location>
        <begin position="19"/>
        <end position="203"/>
    </location>
</feature>
<name>A0A511Y989_9FLAO</name>